<evidence type="ECO:0000256" key="1">
    <source>
        <dbReference type="ARBA" id="ARBA00003413"/>
    </source>
</evidence>
<evidence type="ECO:0000313" key="7">
    <source>
        <dbReference type="EMBL" id="KIF81097.1"/>
    </source>
</evidence>
<dbReference type="AlphaFoldDB" id="A0A0C1YKS1"/>
<dbReference type="EMBL" id="JWJG01000028">
    <property type="protein sequence ID" value="KIF81097.1"/>
    <property type="molecule type" value="Genomic_DNA"/>
</dbReference>
<dbReference type="Pfam" id="PF00149">
    <property type="entry name" value="Metallophos"/>
    <property type="match status" value="1"/>
</dbReference>
<dbReference type="PIRSF" id="PIRSF000903">
    <property type="entry name" value="B5n-ttraPtase_sm"/>
    <property type="match status" value="1"/>
</dbReference>
<evidence type="ECO:0000313" key="8">
    <source>
        <dbReference type="Proteomes" id="UP000031572"/>
    </source>
</evidence>
<dbReference type="HAMAP" id="MF_00199">
    <property type="entry name" value="ApaH"/>
    <property type="match status" value="1"/>
</dbReference>
<dbReference type="EC" id="3.6.1.41" evidence="5"/>
<dbReference type="SUPFAM" id="SSF56300">
    <property type="entry name" value="Metallo-dependent phosphatases"/>
    <property type="match status" value="1"/>
</dbReference>
<dbReference type="InterPro" id="IPR004617">
    <property type="entry name" value="ApaH"/>
</dbReference>
<dbReference type="NCBIfam" id="NF001204">
    <property type="entry name" value="PRK00166.1"/>
    <property type="match status" value="1"/>
</dbReference>
<sequence length="273" mass="30463">MTIYAIGDVQGCHDRLEELLHAIRAASAEAQFIFVGDLVNRGPHSLATLRLVRSLGDAARIVLGNHDLHLLAVAQGIRAAHRSDTLDAILQAPDREELLDWLRRQPLAIFENGHLLVHAGVVPQWTAQQTLELAQEVESVLRGPQWVSFLRQMYGNTPARWDDSLQGADRLRCIVNALTRLRFCTADGTMDLTSKGTETELPGYMRWFEVPGRKTEDVTVVFGHWSTLGLIMRPNLISLDTGCLWGGKLSAVCLEDRRPIQVDCPQYQRPGSI</sequence>
<dbReference type="GO" id="GO:0008803">
    <property type="term" value="F:bis(5'-nucleosyl)-tetraphosphatase (symmetrical) activity"/>
    <property type="evidence" value="ECO:0007669"/>
    <property type="project" value="UniProtKB-UniRule"/>
</dbReference>
<feature type="domain" description="Calcineurin-like phosphoesterase" evidence="6">
    <location>
        <begin position="1"/>
        <end position="121"/>
    </location>
</feature>
<dbReference type="NCBIfam" id="TIGR00668">
    <property type="entry name" value="apaH"/>
    <property type="match status" value="1"/>
</dbReference>
<proteinExistence type="inferred from homology"/>
<organism evidence="7 8">
    <name type="scientific">Noviherbaspirillum autotrophicum</name>
    <dbReference type="NCBI Taxonomy" id="709839"/>
    <lineage>
        <taxon>Bacteria</taxon>
        <taxon>Pseudomonadati</taxon>
        <taxon>Pseudomonadota</taxon>
        <taxon>Betaproteobacteria</taxon>
        <taxon>Burkholderiales</taxon>
        <taxon>Oxalobacteraceae</taxon>
        <taxon>Noviherbaspirillum</taxon>
    </lineage>
</organism>
<keyword evidence="8" id="KW-1185">Reference proteome</keyword>
<reference evidence="7 8" key="1">
    <citation type="submission" date="2014-12" db="EMBL/GenBank/DDBJ databases">
        <title>Denitrispirillum autotrophicum gen. nov., sp. nov., Denitrifying, Facultatively Autotrophic Bacteria Isolated from Rice Paddy Soil.</title>
        <authorList>
            <person name="Ishii S."/>
            <person name="Ashida N."/>
            <person name="Ohno H."/>
            <person name="Otsuka S."/>
            <person name="Yokota A."/>
            <person name="Senoo K."/>
        </authorList>
    </citation>
    <scope>NUCLEOTIDE SEQUENCE [LARGE SCALE GENOMIC DNA]</scope>
    <source>
        <strain evidence="7 8">TSA66</strain>
    </source>
</reference>
<dbReference type="Gene3D" id="3.60.21.10">
    <property type="match status" value="1"/>
</dbReference>
<keyword evidence="3 5" id="KW-0378">Hydrolase</keyword>
<protein>
    <recommendedName>
        <fullName evidence="5">Bis(5'-nucleosyl)-tetraphosphatase, symmetrical</fullName>
        <ecNumber evidence="5">3.6.1.41</ecNumber>
    </recommendedName>
    <alternativeName>
        <fullName evidence="5">Ap4A hydrolase</fullName>
    </alternativeName>
    <alternativeName>
        <fullName evidence="5">Diadenosine 5',5'''-P1,P4-tetraphosphate pyrophosphohydrolase</fullName>
    </alternativeName>
    <alternativeName>
        <fullName evidence="5">Diadenosine tetraphosphatase</fullName>
    </alternativeName>
</protein>
<dbReference type="OrthoDB" id="9807890at2"/>
<comment type="similarity">
    <text evidence="2 5">Belongs to the Ap4A hydrolase family.</text>
</comment>
<dbReference type="InterPro" id="IPR004843">
    <property type="entry name" value="Calcineurin-like_PHP"/>
</dbReference>
<dbReference type="RefSeq" id="WP_040039921.1">
    <property type="nucleotide sequence ID" value="NZ_JWJG01000028.1"/>
</dbReference>
<evidence type="ECO:0000256" key="2">
    <source>
        <dbReference type="ARBA" id="ARBA00005419"/>
    </source>
</evidence>
<evidence type="ECO:0000256" key="4">
    <source>
        <dbReference type="ARBA" id="ARBA00049417"/>
    </source>
</evidence>
<dbReference type="Proteomes" id="UP000031572">
    <property type="component" value="Unassembled WGS sequence"/>
</dbReference>
<evidence type="ECO:0000259" key="6">
    <source>
        <dbReference type="Pfam" id="PF00149"/>
    </source>
</evidence>
<dbReference type="STRING" id="709839.TSA66_10200"/>
<dbReference type="PANTHER" id="PTHR40942">
    <property type="match status" value="1"/>
</dbReference>
<gene>
    <name evidence="5" type="primary">apaH</name>
    <name evidence="7" type="ORF">TSA66_10200</name>
</gene>
<comment type="caution">
    <text evidence="7">The sequence shown here is derived from an EMBL/GenBank/DDBJ whole genome shotgun (WGS) entry which is preliminary data.</text>
</comment>
<accession>A0A0C1YKS1</accession>
<evidence type="ECO:0000256" key="3">
    <source>
        <dbReference type="ARBA" id="ARBA00022801"/>
    </source>
</evidence>
<comment type="function">
    <text evidence="1 5">Hydrolyzes diadenosine 5',5'''-P1,P4-tetraphosphate to yield ADP.</text>
</comment>
<comment type="catalytic activity">
    <reaction evidence="4 5">
        <text>P(1),P(4)-bis(5'-adenosyl) tetraphosphate + H2O = 2 ADP + 2 H(+)</text>
        <dbReference type="Rhea" id="RHEA:24252"/>
        <dbReference type="ChEBI" id="CHEBI:15377"/>
        <dbReference type="ChEBI" id="CHEBI:15378"/>
        <dbReference type="ChEBI" id="CHEBI:58141"/>
        <dbReference type="ChEBI" id="CHEBI:456216"/>
        <dbReference type="EC" id="3.6.1.41"/>
    </reaction>
</comment>
<dbReference type="InterPro" id="IPR029052">
    <property type="entry name" value="Metallo-depent_PP-like"/>
</dbReference>
<evidence type="ECO:0000256" key="5">
    <source>
        <dbReference type="HAMAP-Rule" id="MF_00199"/>
    </source>
</evidence>
<dbReference type="PANTHER" id="PTHR40942:SF4">
    <property type="entry name" value="CYTOCHROME C5"/>
    <property type="match status" value="1"/>
</dbReference>
<name>A0A0C1YKS1_9BURK</name>
<dbReference type="CDD" id="cd07422">
    <property type="entry name" value="MPP_ApaH"/>
    <property type="match status" value="1"/>
</dbReference>